<evidence type="ECO:0000256" key="4">
    <source>
        <dbReference type="ARBA" id="ARBA00023315"/>
    </source>
</evidence>
<dbReference type="PROSITE" id="PS51186">
    <property type="entry name" value="GNAT"/>
    <property type="match status" value="1"/>
</dbReference>
<sequence>MDNKVTCRPMTLEDVDTVDSIEQVSFAIPWTREAFVGEVTTNPFAHYTVMECEGEIIGYCGLWIVVDEASITNIAILPSFRGKKLGELLLMHVMNYAKEHNATTLSLEVRISNEVAQNLYRKVGFCNGGIRKNYYSNNNEDALVMWVNIK</sequence>
<evidence type="ECO:0000256" key="3">
    <source>
        <dbReference type="ARBA" id="ARBA00022679"/>
    </source>
</evidence>
<proteinExistence type="inferred from homology"/>
<feature type="domain" description="N-acetyltransferase" evidence="6">
    <location>
        <begin position="5"/>
        <end position="150"/>
    </location>
</feature>
<comment type="similarity">
    <text evidence="1 5">Belongs to the acetyltransferase family. RimI subfamily.</text>
</comment>
<dbReference type="Gene3D" id="3.40.630.30">
    <property type="match status" value="1"/>
</dbReference>
<dbReference type="PANTHER" id="PTHR43420">
    <property type="entry name" value="ACETYLTRANSFERASE"/>
    <property type="match status" value="1"/>
</dbReference>
<keyword evidence="3" id="KW-0808">Transferase</keyword>
<dbReference type="InterPro" id="IPR000182">
    <property type="entry name" value="GNAT_dom"/>
</dbReference>
<organism evidence="7 8">
    <name type="scientific">Priestia taiwanensis</name>
    <dbReference type="NCBI Taxonomy" id="1347902"/>
    <lineage>
        <taxon>Bacteria</taxon>
        <taxon>Bacillati</taxon>
        <taxon>Bacillota</taxon>
        <taxon>Bacilli</taxon>
        <taxon>Bacillales</taxon>
        <taxon>Bacillaceae</taxon>
        <taxon>Priestia</taxon>
    </lineage>
</organism>
<evidence type="ECO:0000256" key="5">
    <source>
        <dbReference type="RuleBase" id="RU363094"/>
    </source>
</evidence>
<dbReference type="PANTHER" id="PTHR43420:SF44">
    <property type="entry name" value="ACETYLTRANSFERASE YPEA"/>
    <property type="match status" value="1"/>
</dbReference>
<reference evidence="7" key="1">
    <citation type="journal article" date="2014" name="Int. J. Syst. Evol. Microbiol.">
        <title>Complete genome sequence of Corynebacterium casei LMG S-19264T (=DSM 44701T), isolated from a smear-ripened cheese.</title>
        <authorList>
            <consortium name="US DOE Joint Genome Institute (JGI-PGF)"/>
            <person name="Walter F."/>
            <person name="Albersmeier A."/>
            <person name="Kalinowski J."/>
            <person name="Ruckert C."/>
        </authorList>
    </citation>
    <scope>NUCLEOTIDE SEQUENCE</scope>
    <source>
        <strain evidence="7">CGMCC 1.12698</strain>
    </source>
</reference>
<evidence type="ECO:0000256" key="2">
    <source>
        <dbReference type="ARBA" id="ARBA00022490"/>
    </source>
</evidence>
<keyword evidence="4" id="KW-0012">Acyltransferase</keyword>
<comment type="function">
    <text evidence="5">Acetylates the N-terminal alanine of ribosomal protein bS18.</text>
</comment>
<comment type="caution">
    <text evidence="7">The sequence shown here is derived from an EMBL/GenBank/DDBJ whole genome shotgun (WGS) entry which is preliminary data.</text>
</comment>
<dbReference type="Pfam" id="PF00583">
    <property type="entry name" value="Acetyltransf_1"/>
    <property type="match status" value="1"/>
</dbReference>
<evidence type="ECO:0000313" key="7">
    <source>
        <dbReference type="EMBL" id="GGE86081.1"/>
    </source>
</evidence>
<gene>
    <name evidence="7" type="primary">rimI</name>
    <name evidence="7" type="ORF">GCM10007140_39340</name>
</gene>
<evidence type="ECO:0000256" key="1">
    <source>
        <dbReference type="ARBA" id="ARBA00005395"/>
    </source>
</evidence>
<dbReference type="Proteomes" id="UP000605259">
    <property type="component" value="Unassembled WGS sequence"/>
</dbReference>
<dbReference type="RefSeq" id="WP_188390221.1">
    <property type="nucleotide sequence ID" value="NZ_BMFK01000014.1"/>
</dbReference>
<evidence type="ECO:0000259" key="6">
    <source>
        <dbReference type="PROSITE" id="PS51186"/>
    </source>
</evidence>
<keyword evidence="8" id="KW-1185">Reference proteome</keyword>
<dbReference type="CDD" id="cd04301">
    <property type="entry name" value="NAT_SF"/>
    <property type="match status" value="1"/>
</dbReference>
<dbReference type="GO" id="GO:0005737">
    <property type="term" value="C:cytoplasm"/>
    <property type="evidence" value="ECO:0007669"/>
    <property type="project" value="UniProtKB-SubCell"/>
</dbReference>
<accession>A0A917AX45</accession>
<keyword evidence="2 5" id="KW-0963">Cytoplasm</keyword>
<dbReference type="InterPro" id="IPR050680">
    <property type="entry name" value="YpeA/RimI_acetyltransf"/>
</dbReference>
<dbReference type="AlphaFoldDB" id="A0A917AX45"/>
<evidence type="ECO:0000313" key="8">
    <source>
        <dbReference type="Proteomes" id="UP000605259"/>
    </source>
</evidence>
<name>A0A917AX45_9BACI</name>
<comment type="subcellular location">
    <subcellularLocation>
        <location evidence="5">Cytoplasm</location>
    </subcellularLocation>
</comment>
<comment type="catalytic activity">
    <reaction evidence="5">
        <text>N-terminal L-alanyl-[ribosomal protein bS18] + acetyl-CoA = N-terminal N(alpha)-acetyl-L-alanyl-[ribosomal protein bS18] + CoA + H(+)</text>
        <dbReference type="Rhea" id="RHEA:43756"/>
        <dbReference type="Rhea" id="RHEA-COMP:10676"/>
        <dbReference type="Rhea" id="RHEA-COMP:10677"/>
        <dbReference type="ChEBI" id="CHEBI:15378"/>
        <dbReference type="ChEBI" id="CHEBI:57287"/>
        <dbReference type="ChEBI" id="CHEBI:57288"/>
        <dbReference type="ChEBI" id="CHEBI:64718"/>
        <dbReference type="ChEBI" id="CHEBI:83683"/>
        <dbReference type="EC" id="2.3.1.266"/>
    </reaction>
</comment>
<dbReference type="GO" id="GO:0008999">
    <property type="term" value="F:protein-N-terminal-alanine acetyltransferase activity"/>
    <property type="evidence" value="ECO:0007669"/>
    <property type="project" value="UniProtKB-EC"/>
</dbReference>
<dbReference type="EMBL" id="BMFK01000014">
    <property type="protein sequence ID" value="GGE86081.1"/>
    <property type="molecule type" value="Genomic_DNA"/>
</dbReference>
<dbReference type="SUPFAM" id="SSF55729">
    <property type="entry name" value="Acyl-CoA N-acyltransferases (Nat)"/>
    <property type="match status" value="1"/>
</dbReference>
<dbReference type="EC" id="2.3.1.266" evidence="5"/>
<reference evidence="7" key="2">
    <citation type="submission" date="2020-09" db="EMBL/GenBank/DDBJ databases">
        <authorList>
            <person name="Sun Q."/>
            <person name="Zhou Y."/>
        </authorList>
    </citation>
    <scope>NUCLEOTIDE SEQUENCE</scope>
    <source>
        <strain evidence="7">CGMCC 1.12698</strain>
    </source>
</reference>
<dbReference type="InterPro" id="IPR006464">
    <property type="entry name" value="AcTrfase_RimI/Ard1"/>
</dbReference>
<dbReference type="NCBIfam" id="TIGR01575">
    <property type="entry name" value="rimI"/>
    <property type="match status" value="1"/>
</dbReference>
<dbReference type="InterPro" id="IPR016181">
    <property type="entry name" value="Acyl_CoA_acyltransferase"/>
</dbReference>
<protein>
    <recommendedName>
        <fullName evidence="5">[Ribosomal protein bS18]-alanine N-acetyltransferase</fullName>
        <ecNumber evidence="5">2.3.1.266</ecNumber>
    </recommendedName>
</protein>